<reference evidence="14" key="5">
    <citation type="submission" date="2019-01" db="EMBL/GenBank/DDBJ databases">
        <title>The Complete Mitochondrial Genome Sequence of a Rice Pest, the Guangxi Brown Planthopper (Nilaparvata lugens).</title>
        <authorList>
            <person name="Choi N.J."/>
        </authorList>
    </citation>
    <scope>NUCLEOTIDE SEQUENCE</scope>
    <source>
        <strain evidence="14">GX</strain>
    </source>
</reference>
<dbReference type="EMBL" id="LC461184">
    <property type="protein sequence ID" value="BBI47446.1"/>
    <property type="molecule type" value="Genomic_DNA"/>
</dbReference>
<organism evidence="11">
    <name type="scientific">Nilaparvata lugens</name>
    <name type="common">Brown planthopper</name>
    <dbReference type="NCBI Taxonomy" id="108931"/>
    <lineage>
        <taxon>Eukaryota</taxon>
        <taxon>Metazoa</taxon>
        <taxon>Ecdysozoa</taxon>
        <taxon>Arthropoda</taxon>
        <taxon>Hexapoda</taxon>
        <taxon>Insecta</taxon>
        <taxon>Pterygota</taxon>
        <taxon>Neoptera</taxon>
        <taxon>Paraneoptera</taxon>
        <taxon>Hemiptera</taxon>
        <taxon>Auchenorrhyncha</taxon>
        <taxon>Fulgoroidea</taxon>
        <taxon>Delphacidae</taxon>
        <taxon>Delphacinae</taxon>
        <taxon>Nilaparvata</taxon>
    </lineage>
</organism>
<dbReference type="EMBL" id="MK590088">
    <property type="protein sequence ID" value="QCX31903.1"/>
    <property type="molecule type" value="Genomic_DNA"/>
</dbReference>
<comment type="subcellular location">
    <subcellularLocation>
        <location evidence="1">Membrane</location>
    </subcellularLocation>
    <subcellularLocation>
        <location evidence="9">Mitochondrion membrane</location>
        <topology evidence="9">Multi-pass membrane protein</topology>
    </subcellularLocation>
</comment>
<reference evidence="16" key="3">
    <citation type="journal article" date="2019" name="Mitochondrial DNA Part B Resour">
        <title>The complete mitochondrial genome of Nilaparvata lugens (Staal, 1854) captured in China (Hemiptera: Delphacidae): investigation of intraspecies variations between countries.</title>
        <authorList>
            <person name="Choi N.J."/>
            <person name="Lee B.-C."/>
            <person name="Park J."/>
            <person name="Park J."/>
        </authorList>
    </citation>
    <scope>NUCLEOTIDE SEQUENCE</scope>
    <source>
        <strain evidence="16">KBPH</strain>
    </source>
</reference>
<dbReference type="GeneID" id="16216531"/>
<dbReference type="PANTHER" id="PTHR11058">
    <property type="entry name" value="NADH-UBIQUINONE OXIDOREDUCTASE CHAIN 3"/>
    <property type="match status" value="1"/>
</dbReference>
<keyword evidence="6 9" id="KW-1133">Transmembrane helix</keyword>
<dbReference type="EMBL" id="LC461185">
    <property type="protein sequence ID" value="BBI47453.1"/>
    <property type="molecule type" value="Genomic_DNA"/>
</dbReference>
<evidence type="ECO:0000256" key="5">
    <source>
        <dbReference type="ARBA" id="ARBA00022692"/>
    </source>
</evidence>
<dbReference type="GO" id="GO:0008137">
    <property type="term" value="F:NADH dehydrogenase (ubiquinone) activity"/>
    <property type="evidence" value="ECO:0007669"/>
    <property type="project" value="UniProtKB-UniRule"/>
</dbReference>
<dbReference type="EMBL" id="MK606371">
    <property type="protein sequence ID" value="QDB64020.1"/>
    <property type="molecule type" value="Genomic_DNA"/>
</dbReference>
<proteinExistence type="inferred from homology"/>
<dbReference type="EC" id="7.1.1.2" evidence="9"/>
<feature type="transmembrane region" description="Helical" evidence="9">
    <location>
        <begin position="52"/>
        <end position="76"/>
    </location>
</feature>
<evidence type="ECO:0000256" key="3">
    <source>
        <dbReference type="ARBA" id="ARBA00021007"/>
    </source>
</evidence>
<evidence type="ECO:0000256" key="4">
    <source>
        <dbReference type="ARBA" id="ARBA00022448"/>
    </source>
</evidence>
<dbReference type="GO" id="GO:0031966">
    <property type="term" value="C:mitochondrial membrane"/>
    <property type="evidence" value="ECO:0007669"/>
    <property type="project" value="UniProtKB-SubCell"/>
</dbReference>
<evidence type="ECO:0000313" key="14">
    <source>
        <dbReference type="EMBL" id="BBI47461.1"/>
    </source>
</evidence>
<dbReference type="CTD" id="4537"/>
<reference evidence="12" key="7">
    <citation type="submission" date="2019-02" db="EMBL/GenBank/DDBJ databases">
        <title>The Complete Mitochondrial Genome Sequence of a Rice Pest, the Korea Brown Planthopper (Nilaparvata lugens).</title>
        <authorList>
            <person name="Chio N.J."/>
        </authorList>
    </citation>
    <scope>NUCLEOTIDE SEQUENCE</scope>
    <source>
        <strain evidence="12">KOREA_BPH</strain>
    </source>
</reference>
<dbReference type="GO" id="GO:0030964">
    <property type="term" value="C:NADH dehydrogenase complex"/>
    <property type="evidence" value="ECO:0007669"/>
    <property type="project" value="TreeGrafter"/>
</dbReference>
<evidence type="ECO:0000256" key="10">
    <source>
        <dbReference type="SAM" id="SignalP"/>
    </source>
</evidence>
<evidence type="ECO:0000313" key="15">
    <source>
        <dbReference type="EMBL" id="QCX31903.1"/>
    </source>
</evidence>
<keyword evidence="9" id="KW-0249">Electron transport</keyword>
<dbReference type="EMBL" id="LC461186">
    <property type="protein sequence ID" value="BBI47461.1"/>
    <property type="molecule type" value="Genomic_DNA"/>
</dbReference>
<protein>
    <recommendedName>
        <fullName evidence="3 9">NADH-ubiquinone oxidoreductase chain 3</fullName>
        <ecNumber evidence="9">7.1.1.2</ecNumber>
    </recommendedName>
</protein>
<evidence type="ECO:0000313" key="11">
    <source>
        <dbReference type="EMBL" id="AGC22530.1"/>
    </source>
</evidence>
<evidence type="ECO:0000256" key="1">
    <source>
        <dbReference type="ARBA" id="ARBA00004370"/>
    </source>
</evidence>
<sequence length="116" mass="13704">MKMFMSLLMIMFLLILLMSTSFLISKKSIMDINKSSPFECGFSNFSSSRISFSIHFFMIAIIFIMFDIEMAIMLPIFISMKLMTVKKWFTLSMLICMLILYGLYHEWMNGIIEWSK</sequence>
<reference evidence="12" key="6">
    <citation type="submission" date="2019-01" db="EMBL/GenBank/DDBJ databases">
        <authorList>
            <person name="Choi N.J."/>
        </authorList>
    </citation>
    <scope>NUCLEOTIDE SEQUENCE</scope>
    <source>
        <strain evidence="12">KOREA_BPH</strain>
    </source>
</reference>
<dbReference type="InterPro" id="IPR038430">
    <property type="entry name" value="NDAH_ubi_oxred_su3_sf"/>
</dbReference>
<dbReference type="KEGG" id="nlu:16216531"/>
<dbReference type="InterPro" id="IPR000440">
    <property type="entry name" value="NADH_UbQ/plastoQ_OxRdtase_su3"/>
</dbReference>
<geneLocation type="mitochondrion" evidence="11"/>
<keyword evidence="7 9" id="KW-0472">Membrane</keyword>
<keyword evidence="9" id="KW-0679">Respiratory chain</keyword>
<name>S4THL4_NILLU</name>
<dbReference type="Pfam" id="PF00507">
    <property type="entry name" value="Oxidored_q4"/>
    <property type="match status" value="1"/>
</dbReference>
<keyword evidence="5 9" id="KW-0812">Transmembrane</keyword>
<dbReference type="AlphaFoldDB" id="S4THL4"/>
<dbReference type="Gene3D" id="1.20.58.1610">
    <property type="entry name" value="NADH:ubiquinone/plastoquinone oxidoreductase, chain 3"/>
    <property type="match status" value="1"/>
</dbReference>
<feature type="chain" id="PRO_5033706556" description="NADH-ubiquinone oxidoreductase chain 3" evidence="10">
    <location>
        <begin position="22"/>
        <end position="116"/>
    </location>
</feature>
<dbReference type="PANTHER" id="PTHR11058:SF9">
    <property type="entry name" value="NADH-UBIQUINONE OXIDOREDUCTASE CHAIN 3"/>
    <property type="match status" value="1"/>
</dbReference>
<keyword evidence="9" id="KW-0520">NAD</keyword>
<feature type="signal peptide" evidence="10">
    <location>
        <begin position="1"/>
        <end position="21"/>
    </location>
</feature>
<evidence type="ECO:0000313" key="13">
    <source>
        <dbReference type="EMBL" id="BBI47453.1"/>
    </source>
</evidence>
<keyword evidence="9 11" id="KW-0496">Mitochondrion</keyword>
<feature type="transmembrane region" description="Helical" evidence="9">
    <location>
        <begin position="88"/>
        <end position="104"/>
    </location>
</feature>
<dbReference type="RefSeq" id="YP_008238913.1">
    <property type="nucleotide sequence ID" value="NC_021748.1"/>
</dbReference>
<dbReference type="OrthoDB" id="154075at2759"/>
<evidence type="ECO:0000256" key="9">
    <source>
        <dbReference type="RuleBase" id="RU003640"/>
    </source>
</evidence>
<reference evidence="15" key="2">
    <citation type="journal article" date="2019" name="Mitochondrial DNA Part B Resour">
        <title>The complete mitochondrial genome of Nilaparvata lugens (staal, 1854) captured in Korea (Hemiptera: Delphacidae).</title>
        <authorList>
            <person name="Park J."/>
            <person name="Kwon W."/>
            <person name="Park J."/>
            <person name="Kim H.-J."/>
            <person name="Lee B.-C."/>
            <person name="Kim Y."/>
            <person name="Choi N.J."/>
        </authorList>
    </citation>
    <scope>NUCLEOTIDE SEQUENCE</scope>
    <source>
        <strain evidence="15">KBPH</strain>
    </source>
</reference>
<evidence type="ECO:0000256" key="8">
    <source>
        <dbReference type="ARBA" id="ARBA00049551"/>
    </source>
</evidence>
<comment type="similarity">
    <text evidence="2 9">Belongs to the complex I subunit 3 family.</text>
</comment>
<keyword evidence="9" id="KW-0830">Ubiquinone</keyword>
<evidence type="ECO:0000313" key="16">
    <source>
        <dbReference type="EMBL" id="QDB64020.1"/>
    </source>
</evidence>
<evidence type="ECO:0000256" key="2">
    <source>
        <dbReference type="ARBA" id="ARBA00008472"/>
    </source>
</evidence>
<gene>
    <name evidence="11" type="primary">ND3</name>
</gene>
<evidence type="ECO:0000256" key="6">
    <source>
        <dbReference type="ARBA" id="ARBA00022989"/>
    </source>
</evidence>
<evidence type="ECO:0000313" key="12">
    <source>
        <dbReference type="EMBL" id="BBI47446.1"/>
    </source>
</evidence>
<keyword evidence="10" id="KW-0732">Signal</keyword>
<comment type="catalytic activity">
    <reaction evidence="8 9">
        <text>a ubiquinone + NADH + 5 H(+)(in) = a ubiquinol + NAD(+) + 4 H(+)(out)</text>
        <dbReference type="Rhea" id="RHEA:29091"/>
        <dbReference type="Rhea" id="RHEA-COMP:9565"/>
        <dbReference type="Rhea" id="RHEA-COMP:9566"/>
        <dbReference type="ChEBI" id="CHEBI:15378"/>
        <dbReference type="ChEBI" id="CHEBI:16389"/>
        <dbReference type="ChEBI" id="CHEBI:17976"/>
        <dbReference type="ChEBI" id="CHEBI:57540"/>
        <dbReference type="ChEBI" id="CHEBI:57945"/>
        <dbReference type="EC" id="7.1.1.2"/>
    </reaction>
</comment>
<keyword evidence="4 9" id="KW-0813">Transport</keyword>
<evidence type="ECO:0000256" key="7">
    <source>
        <dbReference type="ARBA" id="ARBA00023136"/>
    </source>
</evidence>
<reference evidence="11" key="1">
    <citation type="submission" date="2012-09" db="EMBL/GenBank/DDBJ databases">
        <title>The complete mitochondrial genome of the brown planthopper, Nilaparvata lugens.</title>
        <authorList>
            <person name="Zhang K.-J."/>
            <person name="Zhu W.-C."/>
            <person name="Rong X."/>
            <person name="Hong X.-Y."/>
        </authorList>
    </citation>
    <scope>NUCLEOTIDE SEQUENCE</scope>
</reference>
<accession>S4THL4</accession>
<keyword evidence="9" id="KW-1278">Translocase</keyword>
<reference evidence="13" key="4">
    <citation type="submission" date="2019-01" db="EMBL/GenBank/DDBJ databases">
        <title>The Complete Mitochondrial Genome Sequence of a Rice Pest, the Guangdong Brown Planthopper (Nilaparvata lugens).</title>
        <authorList>
            <person name="Choi N.J."/>
        </authorList>
    </citation>
    <scope>NUCLEOTIDE SEQUENCE</scope>
    <source>
        <strain evidence="13">GD</strain>
    </source>
</reference>
<dbReference type="EMBL" id="JX880069">
    <property type="protein sequence ID" value="AGC22530.1"/>
    <property type="molecule type" value="Genomic_DNA"/>
</dbReference>
<comment type="function">
    <text evidence="9">Core subunit of the mitochondrial membrane respiratory chain NADH dehydrogenase (Complex I) which catalyzes electron transfer from NADH through the respiratory chain, using ubiquinone as an electron acceptor. Essential for the catalytic activity of complex I.</text>
</comment>